<comment type="caution">
    <text evidence="5">The sequence shown here is derived from an EMBL/GenBank/DDBJ whole genome shotgun (WGS) entry which is preliminary data.</text>
</comment>
<dbReference type="GO" id="GO:0009423">
    <property type="term" value="P:chorismate biosynthetic process"/>
    <property type="evidence" value="ECO:0007669"/>
    <property type="project" value="TreeGrafter"/>
</dbReference>
<sequence>MHHGCRLRGRGSPGQSVRPAAGRSGGVRPVARLTNGYGAAVRRRARMVAVLAEPEDLTTPRLRGLAEVADVLEVRADLVGDPDPRRLRRHFQGPLTYSLRSPRHGGRSAAGPVERRARLLRAADHYDLVDLEAMDDVVPELLAGIPARQRRISWHAPARPERADRGCRAGLLAASGALRERFAAMAAVPAALYLLVPQSGAEYGSVSPLLLTGLGRTDVTAFASGPAGTWTRVLAPWLGAPVVFGRAGAPGADGMPSVGQLLSDYGLPALPPLSGLFGIAGRAPGRSLSPRLHNAALRELGLPALYLPFQVELFSRFWHWAFDFESLGGLPLRGLTVTAPHKESALEAADIADPEALGCGAANLLWLDAGRWRAATTDTVAALHTLARSGVDPSGRRAAVIGCGGAGRAVAWALRRAGARVTLVNRGIAHGLAASSRLGLPYVPLSRFSPAGYAVLAHATPLVEREPFPVAAADSDAAVLEMAYREPPSALMGATRARGLIGIDGWDVLFVEVREQFRLLTGHPMPEALSMHSLCSRPAGRADAHRRTESAGLAPRQPTSREAP</sequence>
<dbReference type="SUPFAM" id="SSF51569">
    <property type="entry name" value="Aldolase"/>
    <property type="match status" value="1"/>
</dbReference>
<evidence type="ECO:0000313" key="6">
    <source>
        <dbReference type="Proteomes" id="UP000305778"/>
    </source>
</evidence>
<proteinExistence type="predicted"/>
<accession>A0A4U0SFS6</accession>
<keyword evidence="2" id="KW-0057">Aromatic amino acid biosynthesis</keyword>
<dbReference type="PANTHER" id="PTHR21089">
    <property type="entry name" value="SHIKIMATE DEHYDROGENASE"/>
    <property type="match status" value="1"/>
</dbReference>
<evidence type="ECO:0000256" key="1">
    <source>
        <dbReference type="ARBA" id="ARBA00004871"/>
    </source>
</evidence>
<feature type="domain" description="Shikimate dehydrogenase substrate binding N-terminal" evidence="4">
    <location>
        <begin position="285"/>
        <end position="364"/>
    </location>
</feature>
<feature type="region of interest" description="Disordered" evidence="3">
    <location>
        <begin position="537"/>
        <end position="564"/>
    </location>
</feature>
<evidence type="ECO:0000259" key="4">
    <source>
        <dbReference type="Pfam" id="PF08501"/>
    </source>
</evidence>
<dbReference type="InterPro" id="IPR013708">
    <property type="entry name" value="Shikimate_DH-bd_N"/>
</dbReference>
<comment type="pathway">
    <text evidence="1">Metabolic intermediate biosynthesis; chorismate biosynthesis; chorismate from D-erythrose 4-phosphate and phosphoenolpyruvate: step 4/7.</text>
</comment>
<dbReference type="InterPro" id="IPR022893">
    <property type="entry name" value="Shikimate_DH_fam"/>
</dbReference>
<dbReference type="SUPFAM" id="SSF53223">
    <property type="entry name" value="Aminoacid dehydrogenase-like, N-terminal domain"/>
    <property type="match status" value="1"/>
</dbReference>
<keyword evidence="2" id="KW-0028">Amino-acid biosynthesis</keyword>
<dbReference type="OrthoDB" id="3654583at2"/>
<gene>
    <name evidence="5" type="ORF">FCI23_29100</name>
</gene>
<dbReference type="PANTHER" id="PTHR21089:SF1">
    <property type="entry name" value="BIFUNCTIONAL 3-DEHYDROQUINATE DEHYDRATASE_SHIKIMATE DEHYDROGENASE, CHLOROPLASTIC"/>
    <property type="match status" value="1"/>
</dbReference>
<dbReference type="GO" id="GO:0009073">
    <property type="term" value="P:aromatic amino acid family biosynthetic process"/>
    <property type="evidence" value="ECO:0007669"/>
    <property type="project" value="UniProtKB-KW"/>
</dbReference>
<dbReference type="EMBL" id="SUMC01000032">
    <property type="protein sequence ID" value="TKA08326.1"/>
    <property type="molecule type" value="Genomic_DNA"/>
</dbReference>
<keyword evidence="6" id="KW-1185">Reference proteome</keyword>
<dbReference type="GO" id="GO:0004764">
    <property type="term" value="F:shikimate 3-dehydrogenase (NADP+) activity"/>
    <property type="evidence" value="ECO:0007669"/>
    <property type="project" value="InterPro"/>
</dbReference>
<dbReference type="InterPro" id="IPR036291">
    <property type="entry name" value="NAD(P)-bd_dom_sf"/>
</dbReference>
<dbReference type="Proteomes" id="UP000305778">
    <property type="component" value="Unassembled WGS sequence"/>
</dbReference>
<name>A0A4U0SFS6_9ACTN</name>
<feature type="compositionally biased region" description="Basic and acidic residues" evidence="3">
    <location>
        <begin position="540"/>
        <end position="549"/>
    </location>
</feature>
<protein>
    <submittedName>
        <fullName evidence="5">Type I 3-dehydroquinate dehydratase</fullName>
    </submittedName>
</protein>
<feature type="region of interest" description="Disordered" evidence="3">
    <location>
        <begin position="1"/>
        <end position="29"/>
    </location>
</feature>
<dbReference type="SUPFAM" id="SSF51735">
    <property type="entry name" value="NAD(P)-binding Rossmann-fold domains"/>
    <property type="match status" value="1"/>
</dbReference>
<dbReference type="Gene3D" id="3.40.50.720">
    <property type="entry name" value="NAD(P)-binding Rossmann-like Domain"/>
    <property type="match status" value="1"/>
</dbReference>
<evidence type="ECO:0000256" key="2">
    <source>
        <dbReference type="ARBA" id="ARBA00023141"/>
    </source>
</evidence>
<dbReference type="Gene3D" id="3.20.20.70">
    <property type="entry name" value="Aldolase class I"/>
    <property type="match status" value="1"/>
</dbReference>
<dbReference type="InterPro" id="IPR046346">
    <property type="entry name" value="Aminoacid_DH-like_N_sf"/>
</dbReference>
<evidence type="ECO:0000313" key="5">
    <source>
        <dbReference type="EMBL" id="TKA08326.1"/>
    </source>
</evidence>
<dbReference type="AlphaFoldDB" id="A0A4U0SFS6"/>
<dbReference type="GO" id="GO:0019632">
    <property type="term" value="P:shikimate metabolic process"/>
    <property type="evidence" value="ECO:0007669"/>
    <property type="project" value="TreeGrafter"/>
</dbReference>
<reference evidence="5 6" key="1">
    <citation type="submission" date="2019-04" db="EMBL/GenBank/DDBJ databases">
        <title>Streptomyces oryziradicis sp. nov., a novel actinomycete isolated from rhizosphere soil of rice (Oryza sativa L.).</title>
        <authorList>
            <person name="Li C."/>
        </authorList>
    </citation>
    <scope>NUCLEOTIDE SEQUENCE [LARGE SCALE GENOMIC DNA]</scope>
    <source>
        <strain evidence="5 6">NEAU-C40</strain>
    </source>
</reference>
<evidence type="ECO:0000256" key="3">
    <source>
        <dbReference type="SAM" id="MobiDB-lite"/>
    </source>
</evidence>
<dbReference type="Pfam" id="PF08501">
    <property type="entry name" value="Shikimate_dh_N"/>
    <property type="match status" value="1"/>
</dbReference>
<organism evidence="5 6">
    <name type="scientific">Actinacidiphila oryziradicis</name>
    <dbReference type="NCBI Taxonomy" id="2571141"/>
    <lineage>
        <taxon>Bacteria</taxon>
        <taxon>Bacillati</taxon>
        <taxon>Actinomycetota</taxon>
        <taxon>Actinomycetes</taxon>
        <taxon>Kitasatosporales</taxon>
        <taxon>Streptomycetaceae</taxon>
        <taxon>Actinacidiphila</taxon>
    </lineage>
</organism>
<dbReference type="Gene3D" id="3.40.50.10860">
    <property type="entry name" value="Leucine Dehydrogenase, chain A, domain 1"/>
    <property type="match status" value="1"/>
</dbReference>
<dbReference type="InterPro" id="IPR013785">
    <property type="entry name" value="Aldolase_TIM"/>
</dbReference>